<feature type="transmembrane region" description="Helical" evidence="2">
    <location>
        <begin position="162"/>
        <end position="182"/>
    </location>
</feature>
<dbReference type="Pfam" id="PF00884">
    <property type="entry name" value="Sulfatase"/>
    <property type="match status" value="1"/>
</dbReference>
<dbReference type="AlphaFoldDB" id="A0A396RQK4"/>
<keyword evidence="2" id="KW-0812">Transmembrane</keyword>
<evidence type="ECO:0000256" key="2">
    <source>
        <dbReference type="SAM" id="Phobius"/>
    </source>
</evidence>
<gene>
    <name evidence="4" type="ORF">D1610_01005</name>
</gene>
<evidence type="ECO:0000256" key="1">
    <source>
        <dbReference type="SAM" id="MobiDB-lite"/>
    </source>
</evidence>
<dbReference type="Proteomes" id="UP000266693">
    <property type="component" value="Unassembled WGS sequence"/>
</dbReference>
<organism evidence="4 5">
    <name type="scientific">Sphingomonas gilva</name>
    <dbReference type="NCBI Taxonomy" id="2305907"/>
    <lineage>
        <taxon>Bacteria</taxon>
        <taxon>Pseudomonadati</taxon>
        <taxon>Pseudomonadota</taxon>
        <taxon>Alphaproteobacteria</taxon>
        <taxon>Sphingomonadales</taxon>
        <taxon>Sphingomonadaceae</taxon>
        <taxon>Sphingomonas</taxon>
    </lineage>
</organism>
<evidence type="ECO:0000313" key="5">
    <source>
        <dbReference type="Proteomes" id="UP000266693"/>
    </source>
</evidence>
<comment type="caution">
    <text evidence="4">The sequence shown here is derived from an EMBL/GenBank/DDBJ whole genome shotgun (WGS) entry which is preliminary data.</text>
</comment>
<feature type="transmembrane region" description="Helical" evidence="2">
    <location>
        <begin position="42"/>
        <end position="64"/>
    </location>
</feature>
<evidence type="ECO:0000259" key="3">
    <source>
        <dbReference type="Pfam" id="PF00884"/>
    </source>
</evidence>
<keyword evidence="2" id="KW-1133">Transmembrane helix</keyword>
<feature type="transmembrane region" description="Helical" evidence="2">
    <location>
        <begin position="131"/>
        <end position="150"/>
    </location>
</feature>
<dbReference type="InterPro" id="IPR000917">
    <property type="entry name" value="Sulfatase_N"/>
</dbReference>
<dbReference type="Gene3D" id="3.40.720.10">
    <property type="entry name" value="Alkaline Phosphatase, subunit A"/>
    <property type="match status" value="1"/>
</dbReference>
<name>A0A396RQK4_9SPHN</name>
<accession>A0A396RQK4</accession>
<protein>
    <recommendedName>
        <fullName evidence="3">Sulfatase N-terminal domain-containing protein</fullName>
    </recommendedName>
</protein>
<keyword evidence="5" id="KW-1185">Reference proteome</keyword>
<sequence>MARAGARRGPEGLADSGRGRGSMTPALSRPAARWRLADLPQLHAWLTCWVILPNIGFWLLWIIAAPPRHVEILATGVIGLVVRRRSRRVQFAAFALALAYSMLSFIAGLFNLAVASLLASLRFAAELRPGVSVEYAVCAVGIAVILSLAWRALRRPTGFGSLPSTLIAAAAILAAAGLDFAVSRGMSGAYGRTAADSLFDSAINASGFADAADGKRDLILVVVESMGLPNDPTMRARLTTRWRQPDVAARYTLSEGAAPYFGSTTSGEIRELCGRWGDYYELVERSDAGCLPAQLAAKGYRTTAMHSFAGDFFARDAWYPNIGFGRMIFREALVERGAGVCPGVFPGACDRDVPTIMRAVLANDTQPQFVYWLTVNSHLPVPADAALRTGDCPATEIAAIRRFGMICRQFKLWDDIADALATQLVRPDFPDADILLVGDHMPPYFDRAQRSQFDPARVPWILLRRKREPSAATPLAAR</sequence>
<dbReference type="SUPFAM" id="SSF53649">
    <property type="entry name" value="Alkaline phosphatase-like"/>
    <property type="match status" value="1"/>
</dbReference>
<dbReference type="EMBL" id="QWLV01000001">
    <property type="protein sequence ID" value="RHW18768.1"/>
    <property type="molecule type" value="Genomic_DNA"/>
</dbReference>
<dbReference type="InterPro" id="IPR017850">
    <property type="entry name" value="Alkaline_phosphatase_core_sf"/>
</dbReference>
<proteinExistence type="predicted"/>
<reference evidence="4 5" key="1">
    <citation type="submission" date="2018-08" db="EMBL/GenBank/DDBJ databases">
        <title>The multiple taxonomic identification of Sphingomonas gilva.</title>
        <authorList>
            <person name="Zhu D."/>
            <person name="Zheng S."/>
        </authorList>
    </citation>
    <scope>NUCLEOTIDE SEQUENCE [LARGE SCALE GENOMIC DNA]</scope>
    <source>
        <strain evidence="4 5">ZDH117</strain>
    </source>
</reference>
<keyword evidence="2" id="KW-0472">Membrane</keyword>
<evidence type="ECO:0000313" key="4">
    <source>
        <dbReference type="EMBL" id="RHW18768.1"/>
    </source>
</evidence>
<feature type="region of interest" description="Disordered" evidence="1">
    <location>
        <begin position="1"/>
        <end position="26"/>
    </location>
</feature>
<feature type="domain" description="Sulfatase N-terminal" evidence="3">
    <location>
        <begin position="290"/>
        <end position="446"/>
    </location>
</feature>
<dbReference type="OrthoDB" id="5363296at2"/>
<feature type="transmembrane region" description="Helical" evidence="2">
    <location>
        <begin position="91"/>
        <end position="119"/>
    </location>
</feature>